<dbReference type="EMBL" id="LYOS01000002">
    <property type="protein sequence ID" value="OFV68252.1"/>
    <property type="molecule type" value="Genomic_DNA"/>
</dbReference>
<reference evidence="6" key="1">
    <citation type="submission" date="2016-05" db="EMBL/GenBank/DDBJ databases">
        <title>Microbial consortia oxidize butane by reversing methanogenesis.</title>
        <authorList>
            <person name="Laso-Perez R."/>
            <person name="Richter M."/>
            <person name="Wegener G."/>
            <person name="Musat F."/>
        </authorList>
    </citation>
    <scope>NUCLEOTIDE SEQUENCE [LARGE SCALE GENOMIC DNA]</scope>
    <source>
        <strain evidence="6">BOX2</strain>
    </source>
</reference>
<dbReference type="GO" id="GO:0004151">
    <property type="term" value="F:dihydroorotase activity"/>
    <property type="evidence" value="ECO:0007669"/>
    <property type="project" value="UniProtKB-UniRule"/>
</dbReference>
<dbReference type="PROSITE" id="PS00483">
    <property type="entry name" value="DIHYDROOROTASE_2"/>
    <property type="match status" value="1"/>
</dbReference>
<dbReference type="GO" id="GO:0006145">
    <property type="term" value="P:purine nucleobase catabolic process"/>
    <property type="evidence" value="ECO:0007669"/>
    <property type="project" value="TreeGrafter"/>
</dbReference>
<comment type="pathway">
    <text evidence="4">Pyrimidine metabolism; UMP biosynthesis via de novo pathway; (S)-dihydroorotate from bicarbonate: step 3/3.</text>
</comment>
<keyword evidence="7" id="KW-1185">Reference proteome</keyword>
<keyword evidence="4" id="KW-0862">Zinc</keyword>
<dbReference type="InterPro" id="IPR032466">
    <property type="entry name" value="Metal_Hydrolase"/>
</dbReference>
<dbReference type="NCBIfam" id="TIGR00857">
    <property type="entry name" value="pyrC_multi"/>
    <property type="match status" value="1"/>
</dbReference>
<feature type="binding site" evidence="4">
    <location>
        <position position="61"/>
    </location>
    <ligand>
        <name>Zn(2+)</name>
        <dbReference type="ChEBI" id="CHEBI:29105"/>
        <label>1</label>
    </ligand>
</feature>
<dbReference type="PATRIC" id="fig|1838285.3.peg.902"/>
<comment type="function">
    <text evidence="4">Catalyzes the reversible cyclization of carbamoyl aspartate to dihydroorotate.</text>
</comment>
<dbReference type="InterPro" id="IPR050138">
    <property type="entry name" value="DHOase/Allantoinase_Hydrolase"/>
</dbReference>
<comment type="caution">
    <text evidence="4">Lacks conserved residue(s) required for the propagation of feature annotation.</text>
</comment>
<dbReference type="STRING" id="1838285.SCAL_000892"/>
<dbReference type="GO" id="GO:0004038">
    <property type="term" value="F:allantoinase activity"/>
    <property type="evidence" value="ECO:0007669"/>
    <property type="project" value="TreeGrafter"/>
</dbReference>
<feature type="binding site" evidence="4">
    <location>
        <position position="144"/>
    </location>
    <ligand>
        <name>Zn(2+)</name>
        <dbReference type="ChEBI" id="CHEBI:29105"/>
        <label>1</label>
    </ligand>
</feature>
<feature type="binding site" evidence="4">
    <location>
        <position position="282"/>
    </location>
    <ligand>
        <name>substrate</name>
    </ligand>
</feature>
<sequence>MSDLILKNARAYIEGGLVDTDIRIEDGKIVEIKKDLHGEHDLLLDLKGLILLPGAIDVHVHMRDGKEAYKEDWFTGTSSAAAGGVTTVVDQPNTDPPIITRKRLDERISKASSQAVVDFLINGGVEKLENFRELYEGGVRAFGEIFQYRFEPDSLKAILDKIWELGAIATIHPEKKRCVEKDPLRPPVCEIEGIKDVLSLNRWGRMHFCHVSVPQGVDLIKSGGGGATLEVTPHHLFLCDKDRDRLGGYGWMNPPLRSDADRKGLWERVDSIDIIASDHAPHTHGEKLGDDPPPGVPGVETMVPLMLREVKEGNLSLKRLVELVSERPASIFGLGKYGKCGINVGSDADLIVVDMQEEKVIRGDELHSKCRWTPYEGMIGIFPQMTLVRGEVVYEAGAVIGGSGRYLPSLSHFDRW</sequence>
<feature type="binding site" evidence="4">
    <location>
        <position position="93"/>
    </location>
    <ligand>
        <name>substrate</name>
    </ligand>
</feature>
<dbReference type="AlphaFoldDB" id="A0A1F2PBG9"/>
<evidence type="ECO:0000256" key="2">
    <source>
        <dbReference type="ARBA" id="ARBA00022801"/>
    </source>
</evidence>
<dbReference type="Proteomes" id="UP000186940">
    <property type="component" value="Unassembled WGS sequence"/>
</dbReference>
<dbReference type="Pfam" id="PF01979">
    <property type="entry name" value="Amidohydro_1"/>
    <property type="match status" value="1"/>
</dbReference>
<accession>A0A1F2PBG9</accession>
<comment type="catalytic activity">
    <reaction evidence="4">
        <text>(S)-dihydroorotate + H2O = N-carbamoyl-L-aspartate + H(+)</text>
        <dbReference type="Rhea" id="RHEA:24296"/>
        <dbReference type="ChEBI" id="CHEBI:15377"/>
        <dbReference type="ChEBI" id="CHEBI:15378"/>
        <dbReference type="ChEBI" id="CHEBI:30864"/>
        <dbReference type="ChEBI" id="CHEBI:32814"/>
        <dbReference type="EC" id="3.5.2.3"/>
    </reaction>
</comment>
<name>A0A1F2PBG9_9EURY</name>
<dbReference type="InterPro" id="IPR006680">
    <property type="entry name" value="Amidohydro-rel"/>
</dbReference>
<dbReference type="Gene3D" id="2.30.40.10">
    <property type="entry name" value="Urease, subunit C, domain 1"/>
    <property type="match status" value="1"/>
</dbReference>
<feature type="domain" description="Amidohydrolase-related" evidence="5">
    <location>
        <begin position="50"/>
        <end position="358"/>
    </location>
</feature>
<feature type="binding site" evidence="4">
    <location>
        <position position="172"/>
    </location>
    <ligand>
        <name>Zn(2+)</name>
        <dbReference type="ChEBI" id="CHEBI:29105"/>
        <label>2</label>
    </ligand>
</feature>
<dbReference type="InterPro" id="IPR011059">
    <property type="entry name" value="Metal-dep_hydrolase_composite"/>
</dbReference>
<dbReference type="GO" id="GO:0005737">
    <property type="term" value="C:cytoplasm"/>
    <property type="evidence" value="ECO:0007669"/>
    <property type="project" value="TreeGrafter"/>
</dbReference>
<feature type="binding site" evidence="4">
    <location>
        <begin position="61"/>
        <end position="63"/>
    </location>
    <ligand>
        <name>substrate</name>
    </ligand>
</feature>
<dbReference type="GO" id="GO:0008270">
    <property type="term" value="F:zinc ion binding"/>
    <property type="evidence" value="ECO:0007669"/>
    <property type="project" value="UniProtKB-UniRule"/>
</dbReference>
<proteinExistence type="inferred from homology"/>
<keyword evidence="1 4" id="KW-0479">Metal-binding</keyword>
<dbReference type="Gene3D" id="3.20.20.140">
    <property type="entry name" value="Metal-dependent hydrolases"/>
    <property type="match status" value="1"/>
</dbReference>
<feature type="active site" evidence="4">
    <location>
        <position position="278"/>
    </location>
</feature>
<dbReference type="SUPFAM" id="SSF51556">
    <property type="entry name" value="Metallo-dependent hydrolases"/>
    <property type="match status" value="1"/>
</dbReference>
<gene>
    <name evidence="4" type="primary">pyrC</name>
    <name evidence="6" type="ORF">SCAL_000892</name>
</gene>
<comment type="cofactor">
    <cofactor evidence="4">
        <name>Zn(2+)</name>
        <dbReference type="ChEBI" id="CHEBI:29105"/>
    </cofactor>
    <text evidence="4">Binds 2 Zn(2+) ions per subunit.</text>
</comment>
<organism evidence="6 7">
    <name type="scientific">Candidatus Syntropharchaeum caldarium</name>
    <dbReference type="NCBI Taxonomy" id="1838285"/>
    <lineage>
        <taxon>Archaea</taxon>
        <taxon>Methanobacteriati</taxon>
        <taxon>Methanobacteriota</taxon>
        <taxon>Stenosarchaea group</taxon>
        <taxon>Methanomicrobia</taxon>
        <taxon>Methanosarcinales</taxon>
        <taxon>ANME-2 cluster</taxon>
        <taxon>Candidatus Syntropharchaeum</taxon>
    </lineage>
</organism>
<dbReference type="PANTHER" id="PTHR43668:SF2">
    <property type="entry name" value="ALLANTOINASE"/>
    <property type="match status" value="1"/>
</dbReference>
<feature type="binding site" evidence="4">
    <location>
        <position position="210"/>
    </location>
    <ligand>
        <name>Zn(2+)</name>
        <dbReference type="ChEBI" id="CHEBI:29105"/>
        <label>2</label>
    </ligand>
</feature>
<evidence type="ECO:0000256" key="3">
    <source>
        <dbReference type="ARBA" id="ARBA00022975"/>
    </source>
</evidence>
<feature type="binding site" evidence="4">
    <location>
        <begin position="294"/>
        <end position="295"/>
    </location>
    <ligand>
        <name>substrate</name>
    </ligand>
</feature>
<feature type="binding site" evidence="4">
    <location>
        <position position="144"/>
    </location>
    <ligand>
        <name>Zn(2+)</name>
        <dbReference type="ChEBI" id="CHEBI:29105"/>
        <label>2</label>
    </ligand>
</feature>
<dbReference type="SUPFAM" id="SSF51338">
    <property type="entry name" value="Composite domain of metallo-dependent hydrolases"/>
    <property type="match status" value="1"/>
</dbReference>
<keyword evidence="3 4" id="KW-0665">Pyrimidine biosynthesis</keyword>
<keyword evidence="2 4" id="KW-0378">Hydrolase</keyword>
<dbReference type="EC" id="3.5.2.3" evidence="4"/>
<evidence type="ECO:0000256" key="4">
    <source>
        <dbReference type="HAMAP-Rule" id="MF_00220"/>
    </source>
</evidence>
<dbReference type="GO" id="GO:0044205">
    <property type="term" value="P:'de novo' UMP biosynthetic process"/>
    <property type="evidence" value="ECO:0007669"/>
    <property type="project" value="UniProtKB-UniRule"/>
</dbReference>
<dbReference type="InterPro" id="IPR002195">
    <property type="entry name" value="Dihydroorotase_CS"/>
</dbReference>
<dbReference type="InterPro" id="IPR004722">
    <property type="entry name" value="DHOase"/>
</dbReference>
<evidence type="ECO:0000313" key="7">
    <source>
        <dbReference type="Proteomes" id="UP000186940"/>
    </source>
</evidence>
<evidence type="ECO:0000259" key="5">
    <source>
        <dbReference type="Pfam" id="PF01979"/>
    </source>
</evidence>
<feature type="binding site" evidence="4">
    <location>
        <position position="59"/>
    </location>
    <ligand>
        <name>Zn(2+)</name>
        <dbReference type="ChEBI" id="CHEBI:29105"/>
        <label>1</label>
    </ligand>
</feature>
<protein>
    <recommendedName>
        <fullName evidence="4">Dihydroorotase</fullName>
        <shortName evidence="4">DHOase</shortName>
        <ecNumber evidence="4">3.5.2.3</ecNumber>
    </recommendedName>
</protein>
<comment type="similarity">
    <text evidence="4">Belongs to the metallo-dependent hydrolases superfamily. DHOase family. Class I DHOase subfamily.</text>
</comment>
<dbReference type="HAMAP" id="MF_00220_A">
    <property type="entry name" value="PyrC_classI_A"/>
    <property type="match status" value="1"/>
</dbReference>
<dbReference type="PANTHER" id="PTHR43668">
    <property type="entry name" value="ALLANTOINASE"/>
    <property type="match status" value="1"/>
</dbReference>
<evidence type="ECO:0000313" key="6">
    <source>
        <dbReference type="EMBL" id="OFV68252.1"/>
    </source>
</evidence>
<comment type="caution">
    <text evidence="6">The sequence shown here is derived from an EMBL/GenBank/DDBJ whole genome shotgun (WGS) entry which is preliminary data.</text>
</comment>
<dbReference type="UniPathway" id="UPA00070">
    <property type="reaction ID" value="UER00117"/>
</dbReference>
<evidence type="ECO:0000256" key="1">
    <source>
        <dbReference type="ARBA" id="ARBA00022723"/>
    </source>
</evidence>
<feature type="binding site" evidence="4">
    <location>
        <position position="278"/>
    </location>
    <ligand>
        <name>Zn(2+)</name>
        <dbReference type="ChEBI" id="CHEBI:29105"/>
        <label>1</label>
    </ligand>
</feature>